<dbReference type="AlphaFoldDB" id="A0A917RDC4"/>
<accession>A0A917RDC4</accession>
<gene>
    <name evidence="1" type="ORF">GCM10007964_50260</name>
</gene>
<dbReference type="EMBL" id="BMNT01000029">
    <property type="protein sequence ID" value="GGL02092.1"/>
    <property type="molecule type" value="Genomic_DNA"/>
</dbReference>
<protein>
    <submittedName>
        <fullName evidence="1">Uncharacterized protein</fullName>
    </submittedName>
</protein>
<sequence length="85" mass="9182">MPYLDPFHRGVTAHGVGDGIEAVADHTVDPLHPCLGKNLDELFGHALPCHFSNPRPASAQPLPVNDARQVVIIAPCPEKHDFDQA</sequence>
<organism evidence="1 2">
    <name type="scientific">Sphaerisporangium melleum</name>
    <dbReference type="NCBI Taxonomy" id="321316"/>
    <lineage>
        <taxon>Bacteria</taxon>
        <taxon>Bacillati</taxon>
        <taxon>Actinomycetota</taxon>
        <taxon>Actinomycetes</taxon>
        <taxon>Streptosporangiales</taxon>
        <taxon>Streptosporangiaceae</taxon>
        <taxon>Sphaerisporangium</taxon>
    </lineage>
</organism>
<name>A0A917RDC4_9ACTN</name>
<evidence type="ECO:0000313" key="2">
    <source>
        <dbReference type="Proteomes" id="UP000645217"/>
    </source>
</evidence>
<comment type="caution">
    <text evidence="1">The sequence shown here is derived from an EMBL/GenBank/DDBJ whole genome shotgun (WGS) entry which is preliminary data.</text>
</comment>
<reference evidence="1" key="2">
    <citation type="submission" date="2020-09" db="EMBL/GenBank/DDBJ databases">
        <authorList>
            <person name="Sun Q."/>
            <person name="Ohkuma M."/>
        </authorList>
    </citation>
    <scope>NUCLEOTIDE SEQUENCE</scope>
    <source>
        <strain evidence="1">JCM 13064</strain>
    </source>
</reference>
<dbReference type="Proteomes" id="UP000645217">
    <property type="component" value="Unassembled WGS sequence"/>
</dbReference>
<reference evidence="1" key="1">
    <citation type="journal article" date="2014" name="Int. J. Syst. Evol. Microbiol.">
        <title>Complete genome sequence of Corynebacterium casei LMG S-19264T (=DSM 44701T), isolated from a smear-ripened cheese.</title>
        <authorList>
            <consortium name="US DOE Joint Genome Institute (JGI-PGF)"/>
            <person name="Walter F."/>
            <person name="Albersmeier A."/>
            <person name="Kalinowski J."/>
            <person name="Ruckert C."/>
        </authorList>
    </citation>
    <scope>NUCLEOTIDE SEQUENCE</scope>
    <source>
        <strain evidence="1">JCM 13064</strain>
    </source>
</reference>
<proteinExistence type="predicted"/>
<evidence type="ECO:0000313" key="1">
    <source>
        <dbReference type="EMBL" id="GGL02092.1"/>
    </source>
</evidence>
<keyword evidence="2" id="KW-1185">Reference proteome</keyword>